<evidence type="ECO:0000313" key="3">
    <source>
        <dbReference type="EMBL" id="KAI5629017.1"/>
    </source>
</evidence>
<feature type="non-terminal residue" evidence="3">
    <location>
        <position position="1"/>
    </location>
</feature>
<feature type="non-terminal residue" evidence="3">
    <location>
        <position position="113"/>
    </location>
</feature>
<gene>
    <name evidence="3" type="ORF">C0J50_12743</name>
</gene>
<dbReference type="GO" id="GO:0006281">
    <property type="term" value="P:DNA repair"/>
    <property type="evidence" value="ECO:0007669"/>
    <property type="project" value="InterPro"/>
</dbReference>
<feature type="domain" description="FANCI helical" evidence="2">
    <location>
        <begin position="27"/>
        <end position="79"/>
    </location>
</feature>
<feature type="domain" description="FANCI helical" evidence="2">
    <location>
        <begin position="80"/>
        <end position="113"/>
    </location>
</feature>
<dbReference type="GO" id="GO:0070182">
    <property type="term" value="F:DNA polymerase binding"/>
    <property type="evidence" value="ECO:0007669"/>
    <property type="project" value="TreeGrafter"/>
</dbReference>
<keyword evidence="1" id="KW-0732">Signal</keyword>
<dbReference type="Pfam" id="PF14680">
    <property type="entry name" value="FANCI_HD2"/>
    <property type="match status" value="2"/>
</dbReference>
<feature type="signal peptide" evidence="1">
    <location>
        <begin position="1"/>
        <end position="23"/>
    </location>
</feature>
<proteinExistence type="predicted"/>
<evidence type="ECO:0000259" key="2">
    <source>
        <dbReference type="Pfam" id="PF14680"/>
    </source>
</evidence>
<sequence length="113" mass="12647">QLDGRKSAVAGFLLLLKNFRVLGSLASSQSSQALTSSQVQADVHSRYNTAANEAFCLEILNSLRRCLSQQADVRLMLYELKRYYEPEQDLLPPVKLESCISAQGDQIFLQEPL</sequence>
<organism evidence="3 4">
    <name type="scientific">Silurus asotus</name>
    <name type="common">Amur catfish</name>
    <name type="synonym">Parasilurus asotus</name>
    <dbReference type="NCBI Taxonomy" id="30991"/>
    <lineage>
        <taxon>Eukaryota</taxon>
        <taxon>Metazoa</taxon>
        <taxon>Chordata</taxon>
        <taxon>Craniata</taxon>
        <taxon>Vertebrata</taxon>
        <taxon>Euteleostomi</taxon>
        <taxon>Actinopterygii</taxon>
        <taxon>Neopterygii</taxon>
        <taxon>Teleostei</taxon>
        <taxon>Ostariophysi</taxon>
        <taxon>Siluriformes</taxon>
        <taxon>Siluridae</taxon>
        <taxon>Silurus</taxon>
    </lineage>
</organism>
<keyword evidence="4" id="KW-1185">Reference proteome</keyword>
<name>A0AAD5B7Q2_SILAS</name>
<accession>A0AAD5B7Q2</accession>
<dbReference type="PANTHER" id="PTHR21818">
    <property type="entry name" value="BC025462 PROTEIN"/>
    <property type="match status" value="1"/>
</dbReference>
<dbReference type="InterPro" id="IPR026171">
    <property type="entry name" value="FANCI"/>
</dbReference>
<evidence type="ECO:0000313" key="4">
    <source>
        <dbReference type="Proteomes" id="UP001205998"/>
    </source>
</evidence>
<dbReference type="EMBL" id="MU540384">
    <property type="protein sequence ID" value="KAI5629017.1"/>
    <property type="molecule type" value="Genomic_DNA"/>
</dbReference>
<evidence type="ECO:0000256" key="1">
    <source>
        <dbReference type="SAM" id="SignalP"/>
    </source>
</evidence>
<dbReference type="Proteomes" id="UP001205998">
    <property type="component" value="Unassembled WGS sequence"/>
</dbReference>
<dbReference type="InterPro" id="IPR029312">
    <property type="entry name" value="FANCI_HD2"/>
</dbReference>
<protein>
    <submittedName>
        <fullName evidence="3">Fanconi anemia group I protein</fullName>
    </submittedName>
</protein>
<reference evidence="3" key="1">
    <citation type="submission" date="2018-07" db="EMBL/GenBank/DDBJ databases">
        <title>Comparative genomics of catfishes provides insights into carnivory and benthic adaptation.</title>
        <authorList>
            <person name="Zhang Y."/>
            <person name="Wang D."/>
            <person name="Peng Z."/>
            <person name="Zheng S."/>
            <person name="Shao F."/>
            <person name="Tao W."/>
        </authorList>
    </citation>
    <scope>NUCLEOTIDE SEQUENCE</scope>
    <source>
        <strain evidence="3">Chongqing</strain>
    </source>
</reference>
<feature type="chain" id="PRO_5042142058" evidence="1">
    <location>
        <begin position="24"/>
        <end position="113"/>
    </location>
</feature>
<dbReference type="PANTHER" id="PTHR21818:SF0">
    <property type="entry name" value="FANCONI ANEMIA GROUP I PROTEIN"/>
    <property type="match status" value="1"/>
</dbReference>
<dbReference type="AlphaFoldDB" id="A0AAD5B7Q2"/>
<comment type="caution">
    <text evidence="3">The sequence shown here is derived from an EMBL/GenBank/DDBJ whole genome shotgun (WGS) entry which is preliminary data.</text>
</comment>